<dbReference type="PANTHER" id="PTHR13071:SF4">
    <property type="entry name" value="SMALL RIBOSOMAL SUBUNIT PROTEIN MS22"/>
    <property type="match status" value="1"/>
</dbReference>
<organism evidence="1 2">
    <name type="scientific">Ladona fulva</name>
    <name type="common">Scarce chaser dragonfly</name>
    <name type="synonym">Libellula fulva</name>
    <dbReference type="NCBI Taxonomy" id="123851"/>
    <lineage>
        <taxon>Eukaryota</taxon>
        <taxon>Metazoa</taxon>
        <taxon>Ecdysozoa</taxon>
        <taxon>Arthropoda</taxon>
        <taxon>Hexapoda</taxon>
        <taxon>Insecta</taxon>
        <taxon>Pterygota</taxon>
        <taxon>Palaeoptera</taxon>
        <taxon>Odonata</taxon>
        <taxon>Epiprocta</taxon>
        <taxon>Anisoptera</taxon>
        <taxon>Libelluloidea</taxon>
        <taxon>Libellulidae</taxon>
        <taxon>Ladona</taxon>
    </lineage>
</organism>
<sequence length="340" mass="40429">MLCRTCAFIFKRQLPSVVYLRKNLSGKELQQDERDPGKYFFDDKVQALMKKLTRMDLEKVFRIRKEGQKLETPEYKFMTTEDLENEMEKMMEKADRLLQMPPFVKEREEINTILANDKHIQGFETSKFVFTDISYGSSDRDRVIVVREPNGILRKANWEERNRMNQIYFERIGRKIKPPPMFEDKYLRDLLERKEYVFTLDRACIQFEPDDRDFIRVRNAVYDHANENKEFESLRSTRHFGPLAFYLAWKNQIDFLLIDLIDGDRLDEAVSLIELYQVLQPSSKIAGKKDQIKGDIEIIKAYAELSSLRRQDVEMAIKNYSQRQFHNIGEDDQAMAQLNS</sequence>
<keyword evidence="2" id="KW-1185">Reference proteome</keyword>
<proteinExistence type="predicted"/>
<evidence type="ECO:0000313" key="1">
    <source>
        <dbReference type="EMBL" id="KAG8230338.1"/>
    </source>
</evidence>
<evidence type="ECO:0008006" key="3">
    <source>
        <dbReference type="Google" id="ProtNLM"/>
    </source>
</evidence>
<reference evidence="1" key="2">
    <citation type="submission" date="2017-10" db="EMBL/GenBank/DDBJ databases">
        <title>Ladona fulva Genome sequencing and assembly.</title>
        <authorList>
            <person name="Murali S."/>
            <person name="Richards S."/>
            <person name="Bandaranaike D."/>
            <person name="Bellair M."/>
            <person name="Blankenburg K."/>
            <person name="Chao H."/>
            <person name="Dinh H."/>
            <person name="Doddapaneni H."/>
            <person name="Dugan-Rocha S."/>
            <person name="Elkadiri S."/>
            <person name="Gnanaolivu R."/>
            <person name="Hernandez B."/>
            <person name="Skinner E."/>
            <person name="Javaid M."/>
            <person name="Lee S."/>
            <person name="Li M."/>
            <person name="Ming W."/>
            <person name="Munidasa M."/>
            <person name="Muniz J."/>
            <person name="Nguyen L."/>
            <person name="Hughes D."/>
            <person name="Osuji N."/>
            <person name="Pu L.-L."/>
            <person name="Puazo M."/>
            <person name="Qu C."/>
            <person name="Quiroz J."/>
            <person name="Raj R."/>
            <person name="Weissenberger G."/>
            <person name="Xin Y."/>
            <person name="Zou X."/>
            <person name="Han Y."/>
            <person name="Worley K."/>
            <person name="Muzny D."/>
            <person name="Gibbs R."/>
        </authorList>
    </citation>
    <scope>NUCLEOTIDE SEQUENCE</scope>
    <source>
        <strain evidence="1">Sampled in the wild</strain>
    </source>
</reference>
<dbReference type="GO" id="GO:0005763">
    <property type="term" value="C:mitochondrial small ribosomal subunit"/>
    <property type="evidence" value="ECO:0007669"/>
    <property type="project" value="TreeGrafter"/>
</dbReference>
<dbReference type="PANTHER" id="PTHR13071">
    <property type="entry name" value="MITOCHONDRIAL 28S RIBOSOMAL PROTEIN S22"/>
    <property type="match status" value="1"/>
</dbReference>
<dbReference type="EMBL" id="KZ308477">
    <property type="protein sequence ID" value="KAG8230338.1"/>
    <property type="molecule type" value="Genomic_DNA"/>
</dbReference>
<protein>
    <recommendedName>
        <fullName evidence="3">28S ribosomal protein S22, mitochondrial</fullName>
    </recommendedName>
</protein>
<gene>
    <name evidence="1" type="ORF">J437_LFUL000609</name>
</gene>
<name>A0A8K0KDD9_LADFU</name>
<dbReference type="Pfam" id="PF10245">
    <property type="entry name" value="MRP-S22"/>
    <property type="match status" value="1"/>
</dbReference>
<comment type="caution">
    <text evidence="1">The sequence shown here is derived from an EMBL/GenBank/DDBJ whole genome shotgun (WGS) entry which is preliminary data.</text>
</comment>
<reference evidence="1" key="1">
    <citation type="submission" date="2013-04" db="EMBL/GenBank/DDBJ databases">
        <authorList>
            <person name="Qu J."/>
            <person name="Murali S.C."/>
            <person name="Bandaranaike D."/>
            <person name="Bellair M."/>
            <person name="Blankenburg K."/>
            <person name="Chao H."/>
            <person name="Dinh H."/>
            <person name="Doddapaneni H."/>
            <person name="Downs B."/>
            <person name="Dugan-Rocha S."/>
            <person name="Elkadiri S."/>
            <person name="Gnanaolivu R.D."/>
            <person name="Hernandez B."/>
            <person name="Javaid M."/>
            <person name="Jayaseelan J.C."/>
            <person name="Lee S."/>
            <person name="Li M."/>
            <person name="Ming W."/>
            <person name="Munidasa M."/>
            <person name="Muniz J."/>
            <person name="Nguyen L."/>
            <person name="Ongeri F."/>
            <person name="Osuji N."/>
            <person name="Pu L.-L."/>
            <person name="Puazo M."/>
            <person name="Qu C."/>
            <person name="Quiroz J."/>
            <person name="Raj R."/>
            <person name="Weissenberger G."/>
            <person name="Xin Y."/>
            <person name="Zou X."/>
            <person name="Han Y."/>
            <person name="Richards S."/>
            <person name="Worley K."/>
            <person name="Muzny D."/>
            <person name="Gibbs R."/>
        </authorList>
    </citation>
    <scope>NUCLEOTIDE SEQUENCE</scope>
    <source>
        <strain evidence="1">Sampled in the wild</strain>
    </source>
</reference>
<dbReference type="GO" id="GO:0003735">
    <property type="term" value="F:structural constituent of ribosome"/>
    <property type="evidence" value="ECO:0007669"/>
    <property type="project" value="TreeGrafter"/>
</dbReference>
<dbReference type="AlphaFoldDB" id="A0A8K0KDD9"/>
<dbReference type="InterPro" id="IPR019374">
    <property type="entry name" value="Ribosomal_mS22"/>
</dbReference>
<evidence type="ECO:0000313" key="2">
    <source>
        <dbReference type="Proteomes" id="UP000792457"/>
    </source>
</evidence>
<dbReference type="OrthoDB" id="10052321at2759"/>
<accession>A0A8K0KDD9</accession>
<dbReference type="Proteomes" id="UP000792457">
    <property type="component" value="Unassembled WGS sequence"/>
</dbReference>